<evidence type="ECO:0000256" key="1">
    <source>
        <dbReference type="SAM" id="Phobius"/>
    </source>
</evidence>
<protein>
    <submittedName>
        <fullName evidence="2">Uncharacterized protein</fullName>
    </submittedName>
</protein>
<keyword evidence="1" id="KW-0472">Membrane</keyword>
<accession>A0A5M8QMR6</accession>
<feature type="transmembrane region" description="Helical" evidence="1">
    <location>
        <begin position="51"/>
        <end position="70"/>
    </location>
</feature>
<keyword evidence="1" id="KW-1133">Transmembrane helix</keyword>
<sequence>MSTDMPQFVMPPPVATERTVADGGFPGPSELEGPAAALTMAPVVGARPRAWLARVLVAVGVAGLLLGAVIQAGVHGAAGSAAAARTAALQATAMEYLTAIAEGRASDASALVPPTLRGQLAPDEVLAAARPIRDYSAAVGHLAGATGTVVVEYTVGGLELQRLLRAEEADGTWRITTSLTEIPQVYQKHQLAQVSVGSVELEANRRMLLYPGAYMQDGVDTGLFRSVGNAFVVDGDPASVTEIWSGLELDMMVAVVAADLALGIVHDCQAEASCGVDAEARVQQLEEPHLRSVNPLTGGVDIGAPIAIGDRWTEVRIRALPDRLTGAAQWLCPEPERLDLPIVPCEE</sequence>
<dbReference type="Proteomes" id="UP000323221">
    <property type="component" value="Unassembled WGS sequence"/>
</dbReference>
<dbReference type="RefSeq" id="WP_146355278.1">
    <property type="nucleotide sequence ID" value="NZ_VOIR01000011.1"/>
</dbReference>
<dbReference type="EMBL" id="VOIR01000011">
    <property type="protein sequence ID" value="KAA6436491.1"/>
    <property type="molecule type" value="Genomic_DNA"/>
</dbReference>
<keyword evidence="1" id="KW-0812">Transmembrane</keyword>
<keyword evidence="3" id="KW-1185">Reference proteome</keyword>
<reference evidence="2 3" key="1">
    <citation type="submission" date="2019-08" db="EMBL/GenBank/DDBJ databases">
        <title>Agrococcus lahaulensis sp. nov., isolated from a cold desert of the Indian Himalayas.</title>
        <authorList>
            <person name="Qu J.H."/>
        </authorList>
    </citation>
    <scope>NUCLEOTIDE SEQUENCE [LARGE SCALE GENOMIC DNA]</scope>
    <source>
        <strain evidence="2 3">NS18</strain>
    </source>
</reference>
<proteinExistence type="predicted"/>
<dbReference type="OrthoDB" id="5099832at2"/>
<evidence type="ECO:0000313" key="2">
    <source>
        <dbReference type="EMBL" id="KAA6436491.1"/>
    </source>
</evidence>
<comment type="caution">
    <text evidence="2">The sequence shown here is derived from an EMBL/GenBank/DDBJ whole genome shotgun (WGS) entry which is preliminary data.</text>
</comment>
<organism evidence="2 3">
    <name type="scientific">Agrococcus sediminis</name>
    <dbReference type="NCBI Taxonomy" id="2599924"/>
    <lineage>
        <taxon>Bacteria</taxon>
        <taxon>Bacillati</taxon>
        <taxon>Actinomycetota</taxon>
        <taxon>Actinomycetes</taxon>
        <taxon>Micrococcales</taxon>
        <taxon>Microbacteriaceae</taxon>
        <taxon>Agrococcus</taxon>
    </lineage>
</organism>
<gene>
    <name evidence="2" type="ORF">FQ330_03575</name>
</gene>
<dbReference type="AlphaFoldDB" id="A0A5M8QMR6"/>
<name>A0A5M8QMR6_9MICO</name>
<evidence type="ECO:0000313" key="3">
    <source>
        <dbReference type="Proteomes" id="UP000323221"/>
    </source>
</evidence>